<feature type="region of interest" description="Disordered" evidence="1">
    <location>
        <begin position="127"/>
        <end position="173"/>
    </location>
</feature>
<name>A0AAD3Y1B9_NEPGR</name>
<evidence type="ECO:0000256" key="1">
    <source>
        <dbReference type="SAM" id="MobiDB-lite"/>
    </source>
</evidence>
<feature type="compositionally biased region" description="Low complexity" evidence="1">
    <location>
        <begin position="226"/>
        <end position="238"/>
    </location>
</feature>
<dbReference type="Proteomes" id="UP001279734">
    <property type="component" value="Unassembled WGS sequence"/>
</dbReference>
<evidence type="ECO:0000313" key="2">
    <source>
        <dbReference type="EMBL" id="GMH23805.1"/>
    </source>
</evidence>
<proteinExistence type="predicted"/>
<feature type="compositionally biased region" description="Low complexity" evidence="1">
    <location>
        <begin position="131"/>
        <end position="141"/>
    </location>
</feature>
<feature type="region of interest" description="Disordered" evidence="1">
    <location>
        <begin position="260"/>
        <end position="288"/>
    </location>
</feature>
<sequence length="288" mass="29904">MKGTSKVIMGATLVVVSSLAILLGLVLVLLAELYCSLLLRRRRLKTPQSSTATATTTGDAPIQAQDHPVSSPLSSFYSQGVLRAPRSILFPKLPSEREQAASDDLEKQRCTFHHFLSIQTLESSAMPLRKGLASSPSPSGVPSGGPGPSAEPEELETGDDSAGGGREISCGGGGKEQFVYISNPIYDNDANMPGRADGTPFETPDSSPSRLEISGASSGDDERAKASPSYPSSSAMTPPLTPMKELPAKACSIALRDARSLATSASDSNSPKCASSSSSGSPCTSPSW</sequence>
<dbReference type="AlphaFoldDB" id="A0AAD3Y1B9"/>
<feature type="compositionally biased region" description="Low complexity" evidence="1">
    <location>
        <begin position="264"/>
        <end position="288"/>
    </location>
</feature>
<accession>A0AAD3Y1B9</accession>
<gene>
    <name evidence="2" type="ORF">Nepgr_025648</name>
</gene>
<feature type="region of interest" description="Disordered" evidence="1">
    <location>
        <begin position="46"/>
        <end position="71"/>
    </location>
</feature>
<organism evidence="2 3">
    <name type="scientific">Nepenthes gracilis</name>
    <name type="common">Slender pitcher plant</name>
    <dbReference type="NCBI Taxonomy" id="150966"/>
    <lineage>
        <taxon>Eukaryota</taxon>
        <taxon>Viridiplantae</taxon>
        <taxon>Streptophyta</taxon>
        <taxon>Embryophyta</taxon>
        <taxon>Tracheophyta</taxon>
        <taxon>Spermatophyta</taxon>
        <taxon>Magnoliopsida</taxon>
        <taxon>eudicotyledons</taxon>
        <taxon>Gunneridae</taxon>
        <taxon>Pentapetalae</taxon>
        <taxon>Caryophyllales</taxon>
        <taxon>Nepenthaceae</taxon>
        <taxon>Nepenthes</taxon>
    </lineage>
</organism>
<feature type="region of interest" description="Disordered" evidence="1">
    <location>
        <begin position="189"/>
        <end position="243"/>
    </location>
</feature>
<dbReference type="EMBL" id="BSYO01000026">
    <property type="protein sequence ID" value="GMH23805.1"/>
    <property type="molecule type" value="Genomic_DNA"/>
</dbReference>
<comment type="caution">
    <text evidence="2">The sequence shown here is derived from an EMBL/GenBank/DDBJ whole genome shotgun (WGS) entry which is preliminary data.</text>
</comment>
<evidence type="ECO:0000313" key="3">
    <source>
        <dbReference type="Proteomes" id="UP001279734"/>
    </source>
</evidence>
<keyword evidence="3" id="KW-1185">Reference proteome</keyword>
<feature type="compositionally biased region" description="Gly residues" evidence="1">
    <location>
        <begin position="161"/>
        <end position="173"/>
    </location>
</feature>
<reference evidence="2" key="1">
    <citation type="submission" date="2023-05" db="EMBL/GenBank/DDBJ databases">
        <title>Nepenthes gracilis genome sequencing.</title>
        <authorList>
            <person name="Fukushima K."/>
        </authorList>
    </citation>
    <scope>NUCLEOTIDE SEQUENCE</scope>
    <source>
        <strain evidence="2">SING2019-196</strain>
    </source>
</reference>
<protein>
    <submittedName>
        <fullName evidence="2">Uncharacterized protein</fullName>
    </submittedName>
</protein>